<evidence type="ECO:0000313" key="2">
    <source>
        <dbReference type="EMBL" id="TNN82731.1"/>
    </source>
</evidence>
<feature type="compositionally biased region" description="Polar residues" evidence="1">
    <location>
        <begin position="105"/>
        <end position="114"/>
    </location>
</feature>
<reference evidence="2 3" key="1">
    <citation type="submission" date="2019-03" db="EMBL/GenBank/DDBJ databases">
        <title>First draft genome of Liparis tanakae, snailfish: a comprehensive survey of snailfish specific genes.</title>
        <authorList>
            <person name="Kim W."/>
            <person name="Song I."/>
            <person name="Jeong J.-H."/>
            <person name="Kim D."/>
            <person name="Kim S."/>
            <person name="Ryu S."/>
            <person name="Song J.Y."/>
            <person name="Lee S.K."/>
        </authorList>
    </citation>
    <scope>NUCLEOTIDE SEQUENCE [LARGE SCALE GENOMIC DNA]</scope>
    <source>
        <tissue evidence="2">Muscle</tissue>
    </source>
</reference>
<gene>
    <name evidence="2" type="ORF">EYF80_006972</name>
</gene>
<evidence type="ECO:0000256" key="1">
    <source>
        <dbReference type="SAM" id="MobiDB-lite"/>
    </source>
</evidence>
<dbReference type="Proteomes" id="UP000314294">
    <property type="component" value="Unassembled WGS sequence"/>
</dbReference>
<accession>A0A4Z2IY87</accession>
<sequence length="114" mass="12537">MNRPDVSLLRTSEMSNASRPSFLTLHSDSGESKRWTKDAGLPTTSVDVRHTLRAALSAGEEEVEDENRSEGPQMAANYVMLRVKGRTKGSSQPEKLNALQRDTGKPSTHSLPPF</sequence>
<feature type="region of interest" description="Disordered" evidence="1">
    <location>
        <begin position="86"/>
        <end position="114"/>
    </location>
</feature>
<comment type="caution">
    <text evidence="2">The sequence shown here is derived from an EMBL/GenBank/DDBJ whole genome shotgun (WGS) entry which is preliminary data.</text>
</comment>
<name>A0A4Z2IY87_9TELE</name>
<evidence type="ECO:0000313" key="3">
    <source>
        <dbReference type="Proteomes" id="UP000314294"/>
    </source>
</evidence>
<dbReference type="AlphaFoldDB" id="A0A4Z2IY87"/>
<proteinExistence type="predicted"/>
<feature type="compositionally biased region" description="Polar residues" evidence="1">
    <location>
        <begin position="9"/>
        <end position="27"/>
    </location>
</feature>
<protein>
    <submittedName>
        <fullName evidence="2">Uncharacterized protein</fullName>
    </submittedName>
</protein>
<dbReference type="EMBL" id="SRLO01000037">
    <property type="protein sequence ID" value="TNN82731.1"/>
    <property type="molecule type" value="Genomic_DNA"/>
</dbReference>
<feature type="region of interest" description="Disordered" evidence="1">
    <location>
        <begin position="1"/>
        <end position="45"/>
    </location>
</feature>
<organism evidence="2 3">
    <name type="scientific">Liparis tanakae</name>
    <name type="common">Tanaka's snailfish</name>
    <dbReference type="NCBI Taxonomy" id="230148"/>
    <lineage>
        <taxon>Eukaryota</taxon>
        <taxon>Metazoa</taxon>
        <taxon>Chordata</taxon>
        <taxon>Craniata</taxon>
        <taxon>Vertebrata</taxon>
        <taxon>Euteleostomi</taxon>
        <taxon>Actinopterygii</taxon>
        <taxon>Neopterygii</taxon>
        <taxon>Teleostei</taxon>
        <taxon>Neoteleostei</taxon>
        <taxon>Acanthomorphata</taxon>
        <taxon>Eupercaria</taxon>
        <taxon>Perciformes</taxon>
        <taxon>Cottioidei</taxon>
        <taxon>Cottales</taxon>
        <taxon>Liparidae</taxon>
        <taxon>Liparis</taxon>
    </lineage>
</organism>
<keyword evidence="3" id="KW-1185">Reference proteome</keyword>
<feature type="compositionally biased region" description="Basic and acidic residues" evidence="1">
    <location>
        <begin position="28"/>
        <end position="37"/>
    </location>
</feature>